<feature type="transmembrane region" description="Helical" evidence="1">
    <location>
        <begin position="35"/>
        <end position="54"/>
    </location>
</feature>
<evidence type="ECO:0000256" key="1">
    <source>
        <dbReference type="SAM" id="Phobius"/>
    </source>
</evidence>
<sequence>MKNTEIQINRKRDFSEVINATFTFLKQEFKPLGKVIIWYAGIPIIITSIIGAYYSGNELSRFFQALEGGIVDSDALVNPWLLTLLVLVSFATSIFLTGLSASYIKHYVYKGKGQFSSADVWNGFVPFIGPLIGLYFISFIIIMVTAAIGGIFVFGLSSLTSSTIITAIIIFMGIITLVIIPVVFVFVPLSMTYMPLVDENIGVFSSIKRSFSLVFGNWWVTFGIIVIASVIVSLLGTIFSIPAFVIGAIQGYSIATGEGAIDSRSMAVILTTSIGSLAQYIIYPIIFVAIAIQYYSLKEQKENPGLLQKIEEITDDSNMS</sequence>
<dbReference type="EMBL" id="SLWK01000001">
    <property type="protein sequence ID" value="TCO10768.1"/>
    <property type="molecule type" value="Genomic_DNA"/>
</dbReference>
<keyword evidence="1" id="KW-0812">Transmembrane</keyword>
<reference evidence="2 3" key="1">
    <citation type="submission" date="2019-03" db="EMBL/GenBank/DDBJ databases">
        <title>Genomic Encyclopedia of Type Strains, Phase IV (KMG-IV): sequencing the most valuable type-strain genomes for metagenomic binning, comparative biology and taxonomic classification.</title>
        <authorList>
            <person name="Goeker M."/>
        </authorList>
    </citation>
    <scope>NUCLEOTIDE SEQUENCE [LARGE SCALE GENOMIC DNA]</scope>
    <source>
        <strain evidence="2 3">DSM 24179</strain>
    </source>
</reference>
<feature type="transmembrane region" description="Helical" evidence="1">
    <location>
        <begin position="267"/>
        <end position="295"/>
    </location>
</feature>
<protein>
    <recommendedName>
        <fullName evidence="4">Glycerophosphoryl diester phosphodiesterase family protein</fullName>
    </recommendedName>
</protein>
<feature type="transmembrane region" description="Helical" evidence="1">
    <location>
        <begin position="210"/>
        <end position="232"/>
    </location>
</feature>
<proteinExistence type="predicted"/>
<organism evidence="2 3">
    <name type="scientific">Natronoflexus pectinivorans</name>
    <dbReference type="NCBI Taxonomy" id="682526"/>
    <lineage>
        <taxon>Bacteria</taxon>
        <taxon>Pseudomonadati</taxon>
        <taxon>Bacteroidota</taxon>
        <taxon>Bacteroidia</taxon>
        <taxon>Marinilabiliales</taxon>
        <taxon>Marinilabiliaceae</taxon>
        <taxon>Natronoflexus</taxon>
    </lineage>
</organism>
<keyword evidence="1" id="KW-0472">Membrane</keyword>
<comment type="caution">
    <text evidence="2">The sequence shown here is derived from an EMBL/GenBank/DDBJ whole genome shotgun (WGS) entry which is preliminary data.</text>
</comment>
<evidence type="ECO:0008006" key="4">
    <source>
        <dbReference type="Google" id="ProtNLM"/>
    </source>
</evidence>
<dbReference type="RefSeq" id="WP_132431522.1">
    <property type="nucleotide sequence ID" value="NZ_SLWK01000001.1"/>
</dbReference>
<dbReference type="Proteomes" id="UP000295221">
    <property type="component" value="Unassembled WGS sequence"/>
</dbReference>
<feature type="transmembrane region" description="Helical" evidence="1">
    <location>
        <begin position="164"/>
        <end position="189"/>
    </location>
</feature>
<dbReference type="OrthoDB" id="1049480at2"/>
<feature type="transmembrane region" description="Helical" evidence="1">
    <location>
        <begin position="80"/>
        <end position="104"/>
    </location>
</feature>
<accession>A0A4R2GP27</accession>
<dbReference type="AlphaFoldDB" id="A0A4R2GP27"/>
<gene>
    <name evidence="2" type="ORF">EV194_101400</name>
</gene>
<evidence type="ECO:0000313" key="2">
    <source>
        <dbReference type="EMBL" id="TCO10768.1"/>
    </source>
</evidence>
<keyword evidence="1" id="KW-1133">Transmembrane helix</keyword>
<name>A0A4R2GP27_9BACT</name>
<keyword evidence="3" id="KW-1185">Reference proteome</keyword>
<evidence type="ECO:0000313" key="3">
    <source>
        <dbReference type="Proteomes" id="UP000295221"/>
    </source>
</evidence>
<feature type="transmembrane region" description="Helical" evidence="1">
    <location>
        <begin position="124"/>
        <end position="152"/>
    </location>
</feature>